<evidence type="ECO:0008006" key="3">
    <source>
        <dbReference type="Google" id="ProtNLM"/>
    </source>
</evidence>
<evidence type="ECO:0000313" key="2">
    <source>
        <dbReference type="Proteomes" id="UP000777784"/>
    </source>
</evidence>
<evidence type="ECO:0000313" key="1">
    <source>
        <dbReference type="EMBL" id="MBU2693139.1"/>
    </source>
</evidence>
<dbReference type="EMBL" id="JAHJDP010000115">
    <property type="protein sequence ID" value="MBU2693139.1"/>
    <property type="molecule type" value="Genomic_DNA"/>
</dbReference>
<dbReference type="AlphaFoldDB" id="A0A948S3I5"/>
<protein>
    <recommendedName>
        <fullName evidence="3">SIR2-like domain-containing protein</fullName>
    </recommendedName>
</protein>
<accession>A0A948S3I5</accession>
<proteinExistence type="predicted"/>
<dbReference type="Proteomes" id="UP000777784">
    <property type="component" value="Unassembled WGS sequence"/>
</dbReference>
<comment type="caution">
    <text evidence="1">The sequence shown here is derived from an EMBL/GenBank/DDBJ whole genome shotgun (WGS) entry which is preliminary data.</text>
</comment>
<sequence>MVGNNTVIVIGAGASKEANLPTGVELKQRIINILNFDFDITRLLKSGDPRVYEALRLMVRQGTPESSSMSQLIEAALRIRDALPVAMSIDSFIENHKGNKAIETCGKLSIVRSILEAERKSLLFVDAGGASRTLDLHGFKNTWFEPFLQLLTERCVAEKLKDRLSNIRLIIFNYDRCVEQFLYHALQIYYGISPGEAGELICGMEIYHPYGKVGELPWYGKKDAIEFGAEPDAKDLVKLANKIKTYTEGTNPESSDILKIREGMKDADFVIFLGYAFHIQNLDLIYPAEGKHINAGNVCYFATAKSISSHDRGVVVKELVKRGGANRENIILVDNTCFELFRKHWRSLSI</sequence>
<reference evidence="1" key="1">
    <citation type="submission" date="2021-05" db="EMBL/GenBank/DDBJ databases">
        <title>Energy efficiency and biological interactions define the core microbiome of deep oligotrophic groundwater.</title>
        <authorList>
            <person name="Mehrshad M."/>
            <person name="Lopez-Fernandez M."/>
            <person name="Bell E."/>
            <person name="Bernier-Latmani R."/>
            <person name="Bertilsson S."/>
            <person name="Dopson M."/>
        </authorList>
    </citation>
    <scope>NUCLEOTIDE SEQUENCE</scope>
    <source>
        <strain evidence="1">Modern_marine.mb.64</strain>
    </source>
</reference>
<name>A0A948S3I5_UNCEI</name>
<organism evidence="1 2">
    <name type="scientific">Eiseniibacteriota bacterium</name>
    <dbReference type="NCBI Taxonomy" id="2212470"/>
    <lineage>
        <taxon>Bacteria</taxon>
        <taxon>Candidatus Eiseniibacteriota</taxon>
    </lineage>
</organism>
<gene>
    <name evidence="1" type="ORF">KJ970_19655</name>
</gene>